<dbReference type="Gene3D" id="3.40.960.10">
    <property type="entry name" value="VSR Endonuclease"/>
    <property type="match status" value="1"/>
</dbReference>
<proteinExistence type="predicted"/>
<evidence type="ECO:0000313" key="2">
    <source>
        <dbReference type="EMBL" id="OEG72335.1"/>
    </source>
</evidence>
<protein>
    <recommendedName>
        <fullName evidence="1">Restriction endonuclease PvuRts1 I-like N-terminal domain-containing protein</fullName>
    </recommendedName>
</protein>
<dbReference type="RefSeq" id="WP_069672146.1">
    <property type="nucleotide sequence ID" value="NZ_MCBT01000048.1"/>
</dbReference>
<evidence type="ECO:0000313" key="3">
    <source>
        <dbReference type="Proteomes" id="UP000095230"/>
    </source>
</evidence>
<dbReference type="Pfam" id="PF21598">
    <property type="entry name" value="PvuRts1I-like_N"/>
    <property type="match status" value="1"/>
</dbReference>
<dbReference type="STRING" id="23.BEL05_04990"/>
<dbReference type="EMBL" id="MCBT01000048">
    <property type="protein sequence ID" value="OEG72335.1"/>
    <property type="molecule type" value="Genomic_DNA"/>
</dbReference>
<dbReference type="AlphaFoldDB" id="A0A1E5IPA0"/>
<comment type="caution">
    <text evidence="2">The sequence shown here is derived from an EMBL/GenBank/DDBJ whole genome shotgun (WGS) entry which is preliminary data.</text>
</comment>
<dbReference type="InterPro" id="IPR048797">
    <property type="entry name" value="PvuRts1I-like_N"/>
</dbReference>
<dbReference type="OrthoDB" id="5125854at2"/>
<reference evidence="2 3" key="1">
    <citation type="submission" date="2016-07" db="EMBL/GenBank/DDBJ databases">
        <title>Whole-genome of two Shewanella species isolated from a digestive organ of sea cucumber Apostichopus japonicus Selenka 1867.</title>
        <authorList>
            <person name="Hong H.-H."/>
            <person name="Choi H."/>
            <person name="Cheon S."/>
            <person name="Oh J.-S."/>
            <person name="Lee H.-G."/>
            <person name="Park C."/>
        </authorList>
    </citation>
    <scope>NUCLEOTIDE SEQUENCE [LARGE SCALE GENOMIC DNA]</scope>
    <source>
        <strain evidence="2 3">CSB03KR</strain>
    </source>
</reference>
<dbReference type="Proteomes" id="UP000095230">
    <property type="component" value="Unassembled WGS sequence"/>
</dbReference>
<evidence type="ECO:0000259" key="1">
    <source>
        <dbReference type="Pfam" id="PF21598"/>
    </source>
</evidence>
<sequence length="115" mass="13567">MATEIEKFIHQNTKTSHKRWESIVMYALHFSLRDVQLCSQYKIGPYLVDGYFPDLNLVVEIDEEHHDSQVEDDRIREAYIQKELGCEFYRIDVKEPVYEQVDQLIAKVRSGSTAE</sequence>
<organism evidence="2 3">
    <name type="scientific">Shewanella colwelliana</name>
    <name type="common">Alteromonas colwelliana</name>
    <dbReference type="NCBI Taxonomy" id="23"/>
    <lineage>
        <taxon>Bacteria</taxon>
        <taxon>Pseudomonadati</taxon>
        <taxon>Pseudomonadota</taxon>
        <taxon>Gammaproteobacteria</taxon>
        <taxon>Alteromonadales</taxon>
        <taxon>Shewanellaceae</taxon>
        <taxon>Shewanella</taxon>
    </lineage>
</organism>
<gene>
    <name evidence="2" type="ORF">BEL05_04990</name>
</gene>
<accession>A0A1E5IPA0</accession>
<name>A0A1E5IPA0_SHECO</name>
<feature type="domain" description="Restriction endonuclease PvuRts1 I-like N-terminal" evidence="1">
    <location>
        <begin position="8"/>
        <end position="82"/>
    </location>
</feature>